<dbReference type="HOGENOM" id="CLU_1407045_0_0_7"/>
<keyword evidence="1" id="KW-0472">Membrane</keyword>
<organism evidence="2 3">
    <name type="scientific">Halobacteriovorax marinus (strain ATCC BAA-682 / DSM 15412 / SJ)</name>
    <name type="common">Bacteriovorax marinus</name>
    <dbReference type="NCBI Taxonomy" id="862908"/>
    <lineage>
        <taxon>Bacteria</taxon>
        <taxon>Pseudomonadati</taxon>
        <taxon>Bdellovibrionota</taxon>
        <taxon>Bacteriovoracia</taxon>
        <taxon>Bacteriovoracales</taxon>
        <taxon>Halobacteriovoraceae</taxon>
        <taxon>Halobacteriovorax</taxon>
    </lineage>
</organism>
<keyword evidence="3" id="KW-1185">Reference proteome</keyword>
<accession>E1X2M4</accession>
<proteinExistence type="predicted"/>
<reference evidence="3" key="1">
    <citation type="journal article" date="2013" name="ISME J.">
        <title>A small predatory core genome in the divergent marine Bacteriovorax marinus SJ and the terrestrial Bdellovibrio bacteriovorus.</title>
        <authorList>
            <person name="Crossman L.C."/>
            <person name="Chen H."/>
            <person name="Cerdeno-Tarraga A.M."/>
            <person name="Brooks K."/>
            <person name="Quail M.A."/>
            <person name="Pineiro S.A."/>
            <person name="Hobley L."/>
            <person name="Sockett R.E."/>
            <person name="Bentley S.D."/>
            <person name="Parkhill J."/>
            <person name="Williams H.N."/>
            <person name="Stine O.C."/>
        </authorList>
    </citation>
    <scope>NUCLEOTIDE SEQUENCE [LARGE SCALE GENOMIC DNA]</scope>
    <source>
        <strain evidence="3">ATCC BAA-682 / DSM 15412 / SJ</strain>
    </source>
</reference>
<dbReference type="PATRIC" id="fig|862908.3.peg.1875"/>
<keyword evidence="1" id="KW-0812">Transmembrane</keyword>
<gene>
    <name evidence="2" type="ordered locus">BMS_1976</name>
</gene>
<dbReference type="Proteomes" id="UP000008963">
    <property type="component" value="Chromosome"/>
</dbReference>
<dbReference type="AlphaFoldDB" id="E1X2M4"/>
<dbReference type="STRING" id="862908.BMS_1976"/>
<feature type="transmembrane region" description="Helical" evidence="1">
    <location>
        <begin position="6"/>
        <end position="24"/>
    </location>
</feature>
<evidence type="ECO:0000256" key="1">
    <source>
        <dbReference type="SAM" id="Phobius"/>
    </source>
</evidence>
<dbReference type="EMBL" id="FQ312005">
    <property type="protein sequence ID" value="CBW26791.1"/>
    <property type="molecule type" value="Genomic_DNA"/>
</dbReference>
<sequence>MKLFKIILFISIFSIPVYLVVINLNKNEDKNWQTYYKSETGLNVYKTTEREKKKVKISNKKEDQNILRAPASIPRPIDKKTKREILGKINDRTTYTNSPNPDWKKLYANDLLNKLGEDSKVFIKKNSGIIRVIANKATYIEQVQVTIQSDPNLPANSFEAQVDAQTGKQLTVWNRTNFENKKNSFSIKMKLDP</sequence>
<name>E1X2M4_HALMS</name>
<dbReference type="RefSeq" id="WP_014244572.1">
    <property type="nucleotide sequence ID" value="NC_016620.1"/>
</dbReference>
<keyword evidence="1" id="KW-1133">Transmembrane helix</keyword>
<dbReference type="KEGG" id="bmx:BMS_1976"/>
<evidence type="ECO:0000313" key="2">
    <source>
        <dbReference type="EMBL" id="CBW26791.1"/>
    </source>
</evidence>
<evidence type="ECO:0000313" key="3">
    <source>
        <dbReference type="Proteomes" id="UP000008963"/>
    </source>
</evidence>
<protein>
    <submittedName>
        <fullName evidence="2">Membrane protein</fullName>
    </submittedName>
</protein>